<dbReference type="GO" id="GO:0008270">
    <property type="term" value="F:zinc ion binding"/>
    <property type="evidence" value="ECO:0007669"/>
    <property type="project" value="UniProtKB-KW"/>
</dbReference>
<dbReference type="InterPro" id="IPR001878">
    <property type="entry name" value="Znf_CCHC"/>
</dbReference>
<evidence type="ECO:0000259" key="3">
    <source>
        <dbReference type="PROSITE" id="PS50158"/>
    </source>
</evidence>
<feature type="compositionally biased region" description="Basic and acidic residues" evidence="2">
    <location>
        <begin position="384"/>
        <end position="415"/>
    </location>
</feature>
<feature type="compositionally biased region" description="Basic and acidic residues" evidence="2">
    <location>
        <begin position="62"/>
        <end position="71"/>
    </location>
</feature>
<evidence type="ECO:0000313" key="4">
    <source>
        <dbReference type="EMBL" id="KAL3678940.1"/>
    </source>
</evidence>
<keyword evidence="1" id="KW-0479">Metal-binding</keyword>
<dbReference type="PANTHER" id="PTHR31286">
    <property type="entry name" value="GLYCINE-RICH CELL WALL STRUCTURAL PROTEIN 1.8-LIKE"/>
    <property type="match status" value="1"/>
</dbReference>
<comment type="caution">
    <text evidence="4">The sequence shown here is derived from an EMBL/GenBank/DDBJ whole genome shotgun (WGS) entry which is preliminary data.</text>
</comment>
<dbReference type="PROSITE" id="PS50158">
    <property type="entry name" value="ZF_CCHC"/>
    <property type="match status" value="1"/>
</dbReference>
<accession>A0ABD3GLM4</accession>
<feature type="compositionally biased region" description="Polar residues" evidence="2">
    <location>
        <begin position="452"/>
        <end position="462"/>
    </location>
</feature>
<feature type="compositionally biased region" description="Basic and acidic residues" evidence="2">
    <location>
        <begin position="180"/>
        <end position="189"/>
    </location>
</feature>
<name>A0ABD3GLM4_9MARC</name>
<feature type="compositionally biased region" description="Polar residues" evidence="2">
    <location>
        <begin position="120"/>
        <end position="132"/>
    </location>
</feature>
<dbReference type="Proteomes" id="UP001633002">
    <property type="component" value="Unassembled WGS sequence"/>
</dbReference>
<gene>
    <name evidence="4" type="ORF">R1sor_021896</name>
</gene>
<dbReference type="Gene3D" id="4.10.60.10">
    <property type="entry name" value="Zinc finger, CCHC-type"/>
    <property type="match status" value="1"/>
</dbReference>
<dbReference type="InterPro" id="IPR036875">
    <property type="entry name" value="Znf_CCHC_sf"/>
</dbReference>
<dbReference type="AlphaFoldDB" id="A0ABD3GLM4"/>
<dbReference type="SUPFAM" id="SSF57756">
    <property type="entry name" value="Retrovirus zinc finger-like domains"/>
    <property type="match status" value="1"/>
</dbReference>
<keyword evidence="1" id="KW-0862">Zinc</keyword>
<keyword evidence="1" id="KW-0863">Zinc-finger</keyword>
<dbReference type="InterPro" id="IPR040256">
    <property type="entry name" value="At4g02000-like"/>
</dbReference>
<evidence type="ECO:0000313" key="5">
    <source>
        <dbReference type="Proteomes" id="UP001633002"/>
    </source>
</evidence>
<feature type="compositionally biased region" description="Polar residues" evidence="2">
    <location>
        <begin position="483"/>
        <end position="493"/>
    </location>
</feature>
<sequence length="541" mass="59855">MSEEDFQSGNAVTADQRVLFVEASNAFKSVFVETFAAAEAANIDESDRRPELGDITNRHTGSSKDSKDSPIAKRHRSKLLDMDNLIRQTAKGSHGGNVPSSPALQDALGKAPRKPPDPNILSTDGQSSSQQGPVRILNRANNGVLPKPTADPNMATDAKAKTGSLKTSSYASKAAGNEPRTLRPPDTRSRNFEAWKQARDRRNRALCAAARSQECIDKNRARFDRLNSVTGNAQRYPELDDEVAMTEHTIEEIRTTFEFLRQTQPKPTGKVSLPEYLYGWLRYQILPNIHPSMEAFGAQLLKAVGEVLFTSCEEDDCHYTSIKGCLRMDLSGELPEAIEVSDPITEEAYLQPIIYKSLPNACFSCHQRGHLVRQCPTRRQPRVPKQEQEKMEKTQPNQEKEPTETNGQERQKPPTEKPFSILSNNLFEVLDGEADVSDREMEMEVPNKDNPGGTSKTPSVPQQGEAVNPAITSADKRKREQLNKNPQQETPDTATHHTTNDGDENAMGSGNPQTDLQSGFSKVPRRLVGGKGQKAASKSIR</sequence>
<evidence type="ECO:0000256" key="2">
    <source>
        <dbReference type="SAM" id="MobiDB-lite"/>
    </source>
</evidence>
<proteinExistence type="predicted"/>
<evidence type="ECO:0000256" key="1">
    <source>
        <dbReference type="PROSITE-ProRule" id="PRU00047"/>
    </source>
</evidence>
<feature type="domain" description="CCHC-type" evidence="3">
    <location>
        <begin position="362"/>
        <end position="376"/>
    </location>
</feature>
<dbReference type="EMBL" id="JBJQOH010000007">
    <property type="protein sequence ID" value="KAL3678940.1"/>
    <property type="molecule type" value="Genomic_DNA"/>
</dbReference>
<feature type="region of interest" description="Disordered" evidence="2">
    <location>
        <begin position="39"/>
        <end position="189"/>
    </location>
</feature>
<organism evidence="4 5">
    <name type="scientific">Riccia sorocarpa</name>
    <dbReference type="NCBI Taxonomy" id="122646"/>
    <lineage>
        <taxon>Eukaryota</taxon>
        <taxon>Viridiplantae</taxon>
        <taxon>Streptophyta</taxon>
        <taxon>Embryophyta</taxon>
        <taxon>Marchantiophyta</taxon>
        <taxon>Marchantiopsida</taxon>
        <taxon>Marchantiidae</taxon>
        <taxon>Marchantiales</taxon>
        <taxon>Ricciaceae</taxon>
        <taxon>Riccia</taxon>
    </lineage>
</organism>
<dbReference type="PANTHER" id="PTHR31286:SF180">
    <property type="entry name" value="OS10G0362600 PROTEIN"/>
    <property type="match status" value="1"/>
</dbReference>
<feature type="region of interest" description="Disordered" evidence="2">
    <location>
        <begin position="375"/>
        <end position="424"/>
    </location>
</feature>
<feature type="compositionally biased region" description="Polar residues" evidence="2">
    <location>
        <begin position="508"/>
        <end position="520"/>
    </location>
</feature>
<keyword evidence="5" id="KW-1185">Reference proteome</keyword>
<protein>
    <recommendedName>
        <fullName evidence="3">CCHC-type domain-containing protein</fullName>
    </recommendedName>
</protein>
<dbReference type="SMART" id="SM00343">
    <property type="entry name" value="ZnF_C2HC"/>
    <property type="match status" value="1"/>
</dbReference>
<reference evidence="4 5" key="1">
    <citation type="submission" date="2024-09" db="EMBL/GenBank/DDBJ databases">
        <title>Chromosome-scale assembly of Riccia sorocarpa.</title>
        <authorList>
            <person name="Paukszto L."/>
        </authorList>
    </citation>
    <scope>NUCLEOTIDE SEQUENCE [LARGE SCALE GENOMIC DNA]</scope>
    <source>
        <strain evidence="4">LP-2024</strain>
        <tissue evidence="4">Aerial parts of the thallus</tissue>
    </source>
</reference>
<feature type="region of interest" description="Disordered" evidence="2">
    <location>
        <begin position="442"/>
        <end position="541"/>
    </location>
</feature>